<organism evidence="2">
    <name type="scientific">Siphoviridae sp. ctnR15</name>
    <dbReference type="NCBI Taxonomy" id="2827938"/>
    <lineage>
        <taxon>Viruses</taxon>
        <taxon>Duplodnaviria</taxon>
        <taxon>Heunggongvirae</taxon>
        <taxon>Uroviricota</taxon>
        <taxon>Caudoviricetes</taxon>
    </lineage>
</organism>
<dbReference type="EMBL" id="BK032729">
    <property type="protein sequence ID" value="DAF57156.1"/>
    <property type="molecule type" value="Genomic_DNA"/>
</dbReference>
<evidence type="ECO:0000256" key="1">
    <source>
        <dbReference type="SAM" id="MobiDB-lite"/>
    </source>
</evidence>
<accession>A0A8S5T1B8</accession>
<name>A0A8S5T1B8_9CAUD</name>
<protein>
    <submittedName>
        <fullName evidence="2">Uncharacterized protein</fullName>
    </submittedName>
</protein>
<evidence type="ECO:0000313" key="2">
    <source>
        <dbReference type="EMBL" id="DAF57156.1"/>
    </source>
</evidence>
<reference evidence="2" key="1">
    <citation type="journal article" date="2021" name="Proc. Natl. Acad. Sci. U.S.A.">
        <title>A Catalog of Tens of Thousands of Viruses from Human Metagenomes Reveals Hidden Associations with Chronic Diseases.</title>
        <authorList>
            <person name="Tisza M.J."/>
            <person name="Buck C.B."/>
        </authorList>
    </citation>
    <scope>NUCLEOTIDE SEQUENCE</scope>
    <source>
        <strain evidence="2">CtnR15</strain>
    </source>
</reference>
<proteinExistence type="predicted"/>
<sequence>MGPGLSVGGLRVSARPHGPQLKRKAPRPIGVGRGSPRKDYQS</sequence>
<feature type="region of interest" description="Disordered" evidence="1">
    <location>
        <begin position="1"/>
        <end position="42"/>
    </location>
</feature>